<evidence type="ECO:0000256" key="4">
    <source>
        <dbReference type="PIRSR" id="PIRSR606689-2"/>
    </source>
</evidence>
<dbReference type="InterPro" id="IPR027417">
    <property type="entry name" value="P-loop_NTPase"/>
</dbReference>
<dbReference type="InParanoid" id="A2EIT1"/>
<dbReference type="RefSeq" id="XP_001319638.1">
    <property type="nucleotide sequence ID" value="XM_001319603.1"/>
</dbReference>
<dbReference type="PANTHER" id="PTHR45732">
    <property type="entry name" value="ADP-RIBOSYLATION FACTOR-LIKE PROTEIN 8"/>
    <property type="match status" value="1"/>
</dbReference>
<dbReference type="STRING" id="5722.A2EIT1"/>
<dbReference type="AlphaFoldDB" id="A2EIT1"/>
<protein>
    <submittedName>
        <fullName evidence="5">ADP-ribosylation factor, putative</fullName>
    </submittedName>
</protein>
<dbReference type="VEuPathDB" id="TrichDB:TVAGG3_0913810"/>
<reference evidence="5" key="1">
    <citation type="submission" date="2006-10" db="EMBL/GenBank/DDBJ databases">
        <authorList>
            <person name="Amadeo P."/>
            <person name="Zhao Q."/>
            <person name="Wortman J."/>
            <person name="Fraser-Liggett C."/>
            <person name="Carlton J."/>
        </authorList>
    </citation>
    <scope>NUCLEOTIDE SEQUENCE</scope>
    <source>
        <strain evidence="5">G3</strain>
    </source>
</reference>
<dbReference type="Pfam" id="PF00025">
    <property type="entry name" value="Arf"/>
    <property type="match status" value="1"/>
</dbReference>
<proteinExistence type="predicted"/>
<evidence type="ECO:0000256" key="2">
    <source>
        <dbReference type="ARBA" id="ARBA00023134"/>
    </source>
</evidence>
<dbReference type="KEGG" id="tva:4765297"/>
<reference evidence="5" key="2">
    <citation type="journal article" date="2007" name="Science">
        <title>Draft genome sequence of the sexually transmitted pathogen Trichomonas vaginalis.</title>
        <authorList>
            <person name="Carlton J.M."/>
            <person name="Hirt R.P."/>
            <person name="Silva J.C."/>
            <person name="Delcher A.L."/>
            <person name="Schatz M."/>
            <person name="Zhao Q."/>
            <person name="Wortman J.R."/>
            <person name="Bidwell S.L."/>
            <person name="Alsmark U.C.M."/>
            <person name="Besteiro S."/>
            <person name="Sicheritz-Ponten T."/>
            <person name="Noel C.J."/>
            <person name="Dacks J.B."/>
            <person name="Foster P.G."/>
            <person name="Simillion C."/>
            <person name="Van de Peer Y."/>
            <person name="Miranda-Saavedra D."/>
            <person name="Barton G.J."/>
            <person name="Westrop G.D."/>
            <person name="Mueller S."/>
            <person name="Dessi D."/>
            <person name="Fiori P.L."/>
            <person name="Ren Q."/>
            <person name="Paulsen I."/>
            <person name="Zhang H."/>
            <person name="Bastida-Corcuera F.D."/>
            <person name="Simoes-Barbosa A."/>
            <person name="Brown M.T."/>
            <person name="Hayes R.D."/>
            <person name="Mukherjee M."/>
            <person name="Okumura C.Y."/>
            <person name="Schneider R."/>
            <person name="Smith A.J."/>
            <person name="Vanacova S."/>
            <person name="Villalvazo M."/>
            <person name="Haas B.J."/>
            <person name="Pertea M."/>
            <person name="Feldblyum T.V."/>
            <person name="Utterback T.R."/>
            <person name="Shu C.L."/>
            <person name="Osoegawa K."/>
            <person name="de Jong P.J."/>
            <person name="Hrdy I."/>
            <person name="Horvathova L."/>
            <person name="Zubacova Z."/>
            <person name="Dolezal P."/>
            <person name="Malik S.B."/>
            <person name="Logsdon J.M. Jr."/>
            <person name="Henze K."/>
            <person name="Gupta A."/>
            <person name="Wang C.C."/>
            <person name="Dunne R.L."/>
            <person name="Upcroft J.A."/>
            <person name="Upcroft P."/>
            <person name="White O."/>
            <person name="Salzberg S.L."/>
            <person name="Tang P."/>
            <person name="Chiu C.-H."/>
            <person name="Lee Y.-S."/>
            <person name="Embley T.M."/>
            <person name="Coombs G.H."/>
            <person name="Mottram J.C."/>
            <person name="Tachezy J."/>
            <person name="Fraser-Liggett C.M."/>
            <person name="Johnson P.J."/>
        </authorList>
    </citation>
    <scope>NUCLEOTIDE SEQUENCE [LARGE SCALE GENOMIC DNA]</scope>
    <source>
        <strain evidence="5">G3</strain>
    </source>
</reference>
<dbReference type="GO" id="GO:0003924">
    <property type="term" value="F:GTPase activity"/>
    <property type="evidence" value="ECO:0007669"/>
    <property type="project" value="InterPro"/>
</dbReference>
<keyword evidence="4" id="KW-0460">Magnesium</keyword>
<keyword evidence="6" id="KW-1185">Reference proteome</keyword>
<keyword evidence="1 3" id="KW-0547">Nucleotide-binding</keyword>
<keyword evidence="4" id="KW-0479">Metal-binding</keyword>
<keyword evidence="2 3" id="KW-0342">GTP-binding</keyword>
<dbReference type="PANTHER" id="PTHR45732:SF7">
    <property type="entry name" value="ADP-RIBOSYLATION FACTOR-LIKE PROTEIN 8"/>
    <property type="match status" value="1"/>
</dbReference>
<feature type="binding site" evidence="4">
    <location>
        <position position="32"/>
    </location>
    <ligand>
        <name>Mg(2+)</name>
        <dbReference type="ChEBI" id="CHEBI:18420"/>
    </ligand>
</feature>
<accession>A2EIT1</accession>
<feature type="binding site" evidence="4">
    <location>
        <position position="51"/>
    </location>
    <ligand>
        <name>Mg(2+)</name>
        <dbReference type="ChEBI" id="CHEBI:18420"/>
    </ligand>
</feature>
<evidence type="ECO:0000256" key="1">
    <source>
        <dbReference type="ARBA" id="ARBA00022741"/>
    </source>
</evidence>
<dbReference type="Gene3D" id="3.40.50.300">
    <property type="entry name" value="P-loop containing nucleotide triphosphate hydrolases"/>
    <property type="match status" value="1"/>
</dbReference>
<gene>
    <name evidence="5" type="ORF">TVAG_419570</name>
</gene>
<dbReference type="OrthoDB" id="10473846at2759"/>
<evidence type="ECO:0000313" key="6">
    <source>
        <dbReference type="Proteomes" id="UP000001542"/>
    </source>
</evidence>
<dbReference type="EMBL" id="DS113400">
    <property type="protein sequence ID" value="EAY07415.1"/>
    <property type="molecule type" value="Genomic_DNA"/>
</dbReference>
<evidence type="ECO:0000313" key="5">
    <source>
        <dbReference type="EMBL" id="EAY07415.1"/>
    </source>
</evidence>
<name>A2EIT1_TRIV3</name>
<feature type="binding site" evidence="3">
    <location>
        <position position="73"/>
    </location>
    <ligand>
        <name>GTP</name>
        <dbReference type="ChEBI" id="CHEBI:37565"/>
    </ligand>
</feature>
<organism evidence="5 6">
    <name type="scientific">Trichomonas vaginalis (strain ATCC PRA-98 / G3)</name>
    <dbReference type="NCBI Taxonomy" id="412133"/>
    <lineage>
        <taxon>Eukaryota</taxon>
        <taxon>Metamonada</taxon>
        <taxon>Parabasalia</taxon>
        <taxon>Trichomonadida</taxon>
        <taxon>Trichomonadidae</taxon>
        <taxon>Trichomonas</taxon>
    </lineage>
</organism>
<dbReference type="InterPro" id="IPR006689">
    <property type="entry name" value="Small_GTPase_ARF/SAR"/>
</dbReference>
<dbReference type="Proteomes" id="UP000001542">
    <property type="component" value="Unassembled WGS sequence"/>
</dbReference>
<dbReference type="CDD" id="cd00882">
    <property type="entry name" value="Ras_like_GTPase"/>
    <property type="match status" value="1"/>
</dbReference>
<dbReference type="SUPFAM" id="SSF52540">
    <property type="entry name" value="P-loop containing nucleoside triphosphate hydrolases"/>
    <property type="match status" value="1"/>
</dbReference>
<evidence type="ECO:0000256" key="3">
    <source>
        <dbReference type="PIRSR" id="PIRSR606689-1"/>
    </source>
</evidence>
<dbReference type="GO" id="GO:0005525">
    <property type="term" value="F:GTP binding"/>
    <property type="evidence" value="ECO:0007669"/>
    <property type="project" value="UniProtKB-KW"/>
</dbReference>
<dbReference type="GO" id="GO:0046872">
    <property type="term" value="F:metal ion binding"/>
    <property type="evidence" value="ECO:0007669"/>
    <property type="project" value="UniProtKB-KW"/>
</dbReference>
<sequence>MGCANSSAVMGPSLNENPICVTLLGLSGVGKTSLIEYVAGVYNPDDPPIHTNGIVLTDIIIGQLKYRFYDVSGFPSHTSEWNKCIGDSDCVIYVVDPTGIDAGLAFTQDTINRTRDNVVSRKLPVYILLNKAPPETSLENIYSVMEKYFYNVPHEFGRIHRLNNDVLKIFEWIQTQVQKKT</sequence>
<feature type="binding site" evidence="3">
    <location>
        <begin position="25"/>
        <end position="32"/>
    </location>
    <ligand>
        <name>GTP</name>
        <dbReference type="ChEBI" id="CHEBI:37565"/>
    </ligand>
</feature>
<dbReference type="VEuPathDB" id="TrichDB:TVAG_419570"/>